<dbReference type="InterPro" id="IPR005829">
    <property type="entry name" value="Sugar_transporter_CS"/>
</dbReference>
<dbReference type="AlphaFoldDB" id="A0A3N1H792"/>
<dbReference type="InterPro" id="IPR020846">
    <property type="entry name" value="MFS_dom"/>
</dbReference>
<keyword evidence="7 9" id="KW-0472">Membrane</keyword>
<dbReference type="InterPro" id="IPR036259">
    <property type="entry name" value="MFS_trans_sf"/>
</dbReference>
<dbReference type="Proteomes" id="UP000268727">
    <property type="component" value="Unassembled WGS sequence"/>
</dbReference>
<organism evidence="11 12">
    <name type="scientific">Saccharothrix texasensis</name>
    <dbReference type="NCBI Taxonomy" id="103734"/>
    <lineage>
        <taxon>Bacteria</taxon>
        <taxon>Bacillati</taxon>
        <taxon>Actinomycetota</taxon>
        <taxon>Actinomycetes</taxon>
        <taxon>Pseudonocardiales</taxon>
        <taxon>Pseudonocardiaceae</taxon>
        <taxon>Saccharothrix</taxon>
    </lineage>
</organism>
<accession>A0A3N1H792</accession>
<feature type="transmembrane region" description="Helical" evidence="9">
    <location>
        <begin position="159"/>
        <end position="179"/>
    </location>
</feature>
<comment type="similarity">
    <text evidence="2">Belongs to the major facilitator superfamily.</text>
</comment>
<feature type="transmembrane region" description="Helical" evidence="9">
    <location>
        <begin position="200"/>
        <end position="222"/>
    </location>
</feature>
<dbReference type="PANTHER" id="PTHR43271">
    <property type="entry name" value="BLL2771 PROTEIN"/>
    <property type="match status" value="1"/>
</dbReference>
<reference evidence="11 12" key="1">
    <citation type="submission" date="2018-11" db="EMBL/GenBank/DDBJ databases">
        <title>Sequencing the genomes of 1000 actinobacteria strains.</title>
        <authorList>
            <person name="Klenk H.-P."/>
        </authorList>
    </citation>
    <scope>NUCLEOTIDE SEQUENCE [LARGE SCALE GENOMIC DNA]</scope>
    <source>
        <strain evidence="11 12">DSM 44231</strain>
    </source>
</reference>
<feature type="transmembrane region" description="Helical" evidence="9">
    <location>
        <begin position="351"/>
        <end position="372"/>
    </location>
</feature>
<feature type="domain" description="Major facilitator superfamily (MFS) profile" evidence="10">
    <location>
        <begin position="4"/>
        <end position="383"/>
    </location>
</feature>
<feature type="transmembrane region" description="Helical" evidence="9">
    <location>
        <begin position="124"/>
        <end position="147"/>
    </location>
</feature>
<dbReference type="SUPFAM" id="SSF103473">
    <property type="entry name" value="MFS general substrate transporter"/>
    <property type="match status" value="1"/>
</dbReference>
<dbReference type="PROSITE" id="PS00216">
    <property type="entry name" value="SUGAR_TRANSPORT_1"/>
    <property type="match status" value="1"/>
</dbReference>
<feature type="transmembrane region" description="Helical" evidence="9">
    <location>
        <begin position="325"/>
        <end position="345"/>
    </location>
</feature>
<dbReference type="Gene3D" id="1.20.1250.20">
    <property type="entry name" value="MFS general substrate transporter like domains"/>
    <property type="match status" value="1"/>
</dbReference>
<dbReference type="CDD" id="cd17324">
    <property type="entry name" value="MFS_NepI_like"/>
    <property type="match status" value="1"/>
</dbReference>
<protein>
    <submittedName>
        <fullName evidence="11">YNFM family putative membrane transporter</fullName>
    </submittedName>
</protein>
<proteinExistence type="inferred from homology"/>
<evidence type="ECO:0000259" key="10">
    <source>
        <dbReference type="PROSITE" id="PS50850"/>
    </source>
</evidence>
<evidence type="ECO:0000256" key="1">
    <source>
        <dbReference type="ARBA" id="ARBA00004651"/>
    </source>
</evidence>
<comment type="subcellular location">
    <subcellularLocation>
        <location evidence="1">Cell membrane</location>
        <topology evidence="1">Multi-pass membrane protein</topology>
    </subcellularLocation>
</comment>
<keyword evidence="4" id="KW-1003">Cell membrane</keyword>
<dbReference type="InterPro" id="IPR011701">
    <property type="entry name" value="MFS"/>
</dbReference>
<evidence type="ECO:0000256" key="9">
    <source>
        <dbReference type="SAM" id="Phobius"/>
    </source>
</evidence>
<evidence type="ECO:0000313" key="11">
    <source>
        <dbReference type="EMBL" id="ROP38405.1"/>
    </source>
</evidence>
<dbReference type="PROSITE" id="PS50850">
    <property type="entry name" value="MFS"/>
    <property type="match status" value="1"/>
</dbReference>
<dbReference type="EMBL" id="RJKM01000001">
    <property type="protein sequence ID" value="ROP38405.1"/>
    <property type="molecule type" value="Genomic_DNA"/>
</dbReference>
<feature type="transmembrane region" description="Helical" evidence="9">
    <location>
        <begin position="234"/>
        <end position="254"/>
    </location>
</feature>
<keyword evidence="6 9" id="KW-1133">Transmembrane helix</keyword>
<evidence type="ECO:0000256" key="7">
    <source>
        <dbReference type="ARBA" id="ARBA00023136"/>
    </source>
</evidence>
<evidence type="ECO:0000256" key="2">
    <source>
        <dbReference type="ARBA" id="ARBA00008335"/>
    </source>
</evidence>
<dbReference type="GO" id="GO:0005886">
    <property type="term" value="C:plasma membrane"/>
    <property type="evidence" value="ECO:0007669"/>
    <property type="project" value="UniProtKB-SubCell"/>
</dbReference>
<evidence type="ECO:0000256" key="3">
    <source>
        <dbReference type="ARBA" id="ARBA00022448"/>
    </source>
</evidence>
<dbReference type="GO" id="GO:0022857">
    <property type="term" value="F:transmembrane transporter activity"/>
    <property type="evidence" value="ECO:0007669"/>
    <property type="project" value="InterPro"/>
</dbReference>
<evidence type="ECO:0000256" key="8">
    <source>
        <dbReference type="SAM" id="MobiDB-lite"/>
    </source>
</evidence>
<evidence type="ECO:0000256" key="4">
    <source>
        <dbReference type="ARBA" id="ARBA00022475"/>
    </source>
</evidence>
<keyword evidence="5 9" id="KW-0812">Transmembrane</keyword>
<evidence type="ECO:0000256" key="5">
    <source>
        <dbReference type="ARBA" id="ARBA00022692"/>
    </source>
</evidence>
<keyword evidence="3" id="KW-0813">Transport</keyword>
<feature type="compositionally biased region" description="Low complexity" evidence="8">
    <location>
        <begin position="420"/>
        <end position="436"/>
    </location>
</feature>
<feature type="transmembrane region" description="Helical" evidence="9">
    <location>
        <begin position="288"/>
        <end position="313"/>
    </location>
</feature>
<keyword evidence="12" id="KW-1185">Reference proteome</keyword>
<feature type="transmembrane region" description="Helical" evidence="9">
    <location>
        <begin position="96"/>
        <end position="117"/>
    </location>
</feature>
<name>A0A3N1H792_9PSEU</name>
<gene>
    <name evidence="11" type="ORF">EDD40_3759</name>
</gene>
<evidence type="ECO:0000256" key="6">
    <source>
        <dbReference type="ARBA" id="ARBA00022989"/>
    </source>
</evidence>
<feature type="transmembrane region" description="Helical" evidence="9">
    <location>
        <begin position="38"/>
        <end position="59"/>
    </location>
</feature>
<feature type="region of interest" description="Disordered" evidence="8">
    <location>
        <begin position="379"/>
        <end position="436"/>
    </location>
</feature>
<feature type="transmembrane region" description="Helical" evidence="9">
    <location>
        <begin position="266"/>
        <end position="282"/>
    </location>
</feature>
<dbReference type="Pfam" id="PF07690">
    <property type="entry name" value="MFS_1"/>
    <property type="match status" value="1"/>
</dbReference>
<feature type="transmembrane region" description="Helical" evidence="9">
    <location>
        <begin position="71"/>
        <end position="90"/>
    </location>
</feature>
<sequence length="436" mass="43260">MPSRLTTAVAATGLATFALLYAPQSVLPDLAREFRLAPAGASLAISAATGALALAIIPMAALADRVGRRRVIVWSVLAAAALGLLLPLAPTYETFLAARALQGVATAGVPATAMAFLAQEAPRAHVGAAIGALVAGNSAGGMLGRLITGFTTDGTSWRTALALAGAFGAACAITAALLLPKGRHAERRPSALKDALTDRVLLCQYAIAVLAVAAFISVFNVIGFRLATDLGLPTGVATLVYLAYAAGGGTSAAAGRLADRHGRARVALAGLALAAAGAAITLPDHVAAIAVGLTLFTGGFFAAHAVASGWVGARAPEHVRGQASGVYLFAFYVGSSTGGTAGSAAYQARGWPGLTALVTVWLALAAVAVLAAQKATTAREARDAQKSNGTSTAAPPVTATGPSCGNVTVPAATENVADRTSSGTSYTTATGTVSPP</sequence>
<dbReference type="PANTHER" id="PTHR43271:SF1">
    <property type="entry name" value="INNER MEMBRANE TRANSPORT PROTEIN YNFM"/>
    <property type="match status" value="1"/>
</dbReference>
<dbReference type="OrthoDB" id="63984at2"/>
<comment type="caution">
    <text evidence="11">The sequence shown here is derived from an EMBL/GenBank/DDBJ whole genome shotgun (WGS) entry which is preliminary data.</text>
</comment>
<evidence type="ECO:0000313" key="12">
    <source>
        <dbReference type="Proteomes" id="UP000268727"/>
    </source>
</evidence>
<dbReference type="RefSeq" id="WP_123744051.1">
    <property type="nucleotide sequence ID" value="NZ_RJKM01000001.1"/>
</dbReference>